<dbReference type="InterPro" id="IPR000683">
    <property type="entry name" value="Gfo/Idh/MocA-like_OxRdtase_N"/>
</dbReference>
<comment type="catalytic activity">
    <reaction evidence="5">
        <text>D-xylose + NADP(+) = D-xylono-1,5-lactone + NADPH + H(+)</text>
        <dbReference type="Rhea" id="RHEA:22000"/>
        <dbReference type="ChEBI" id="CHEBI:15378"/>
        <dbReference type="ChEBI" id="CHEBI:15867"/>
        <dbReference type="ChEBI" id="CHEBI:53455"/>
        <dbReference type="ChEBI" id="CHEBI:57783"/>
        <dbReference type="ChEBI" id="CHEBI:58349"/>
        <dbReference type="EC" id="1.1.1.179"/>
    </reaction>
</comment>
<feature type="domain" description="GFO/IDH/MocA-like oxidoreductase" evidence="7">
    <location>
        <begin position="153"/>
        <end position="274"/>
    </location>
</feature>
<evidence type="ECO:0000313" key="8">
    <source>
        <dbReference type="EMBL" id="CAK7919676.1"/>
    </source>
</evidence>
<protein>
    <recommendedName>
        <fullName evidence="3">D-xylose 1-dehydrogenase (NADP(+), D-xylono-1,5-lactone-forming)</fullName>
        <ecNumber evidence="3">1.1.1.179</ecNumber>
    </recommendedName>
    <alternativeName>
        <fullName evidence="4">D-xylose-NADP dehydrogenase</fullName>
    </alternativeName>
</protein>
<evidence type="ECO:0000259" key="6">
    <source>
        <dbReference type="Pfam" id="PF01408"/>
    </source>
</evidence>
<accession>A0ABP0EKL1</accession>
<feature type="domain" description="Gfo/Idh/MocA-like oxidoreductase N-terminal" evidence="6">
    <location>
        <begin position="4"/>
        <end position="134"/>
    </location>
</feature>
<dbReference type="PANTHER" id="PTHR22604">
    <property type="entry name" value="OXIDOREDUCTASES"/>
    <property type="match status" value="1"/>
</dbReference>
<keyword evidence="9" id="KW-1185">Reference proteome</keyword>
<dbReference type="Pfam" id="PF22725">
    <property type="entry name" value="GFO_IDH_MocA_C3"/>
    <property type="match status" value="1"/>
</dbReference>
<dbReference type="SUPFAM" id="SSF55347">
    <property type="entry name" value="Glyceraldehyde-3-phosphate dehydrogenase-like, C-terminal domain"/>
    <property type="match status" value="1"/>
</dbReference>
<evidence type="ECO:0000259" key="7">
    <source>
        <dbReference type="Pfam" id="PF22725"/>
    </source>
</evidence>
<evidence type="ECO:0000256" key="4">
    <source>
        <dbReference type="ARBA" id="ARBA00042988"/>
    </source>
</evidence>
<dbReference type="Proteomes" id="UP001497600">
    <property type="component" value="Chromosome G"/>
</dbReference>
<evidence type="ECO:0000256" key="1">
    <source>
        <dbReference type="ARBA" id="ARBA00010928"/>
    </source>
</evidence>
<dbReference type="PANTHER" id="PTHR22604:SF105">
    <property type="entry name" value="TRANS-1,2-DIHYDROBENZENE-1,2-DIOL DEHYDROGENASE"/>
    <property type="match status" value="1"/>
</dbReference>
<evidence type="ECO:0000256" key="2">
    <source>
        <dbReference type="ARBA" id="ARBA00023002"/>
    </source>
</evidence>
<proteinExistence type="inferred from homology"/>
<sequence>MSTLNWGILGAGNISSQFVHDLLLNNSRNGKIMHIVRSVGSSSQEKGQKFVDSTGITIENNGGVTPSVQSYKEFFTNKSIDVVYIGTPHPFHRKQAIEALENGKHVLCEKPVTVTGESARELIALAKKKNLFFMEAVWTRFFPSIDLIKKYVFQEKVLGDTKRLWVDFGYDAGLDTLPATSRVRDPKLAGGALLDIGVYNITYARILLDTGVGKNASEFDVKSFQTIDENDGVDYVSSMLFKYKSGKHAILSCTNYSSDDGPFLRLEGTKGKLEIWASNPACPKKFKITFKDGTEPIEYEDTTGYNGFIYEANAVAEDIAQGRIENSTMPWDETLLVMDIMDKVRKDSGLQYPMGIE</sequence>
<dbReference type="EMBL" id="OZ004259">
    <property type="protein sequence ID" value="CAK7919676.1"/>
    <property type="molecule type" value="Genomic_DNA"/>
</dbReference>
<evidence type="ECO:0000256" key="3">
    <source>
        <dbReference type="ARBA" id="ARBA00038984"/>
    </source>
</evidence>
<dbReference type="Pfam" id="PF01408">
    <property type="entry name" value="GFO_IDH_MocA"/>
    <property type="match status" value="1"/>
</dbReference>
<name>A0ABP0EKL1_9ASCO</name>
<comment type="similarity">
    <text evidence="1">Belongs to the Gfo/Idh/MocA family.</text>
</comment>
<dbReference type="InterPro" id="IPR036291">
    <property type="entry name" value="NAD(P)-bd_dom_sf"/>
</dbReference>
<dbReference type="Gene3D" id="3.40.50.720">
    <property type="entry name" value="NAD(P)-binding Rossmann-like Domain"/>
    <property type="match status" value="1"/>
</dbReference>
<dbReference type="SUPFAM" id="SSF51735">
    <property type="entry name" value="NAD(P)-binding Rossmann-fold domains"/>
    <property type="match status" value="1"/>
</dbReference>
<keyword evidence="2" id="KW-0560">Oxidoreductase</keyword>
<organism evidence="8 9">
    <name type="scientific">[Candida] anglica</name>
    <dbReference type="NCBI Taxonomy" id="148631"/>
    <lineage>
        <taxon>Eukaryota</taxon>
        <taxon>Fungi</taxon>
        <taxon>Dikarya</taxon>
        <taxon>Ascomycota</taxon>
        <taxon>Saccharomycotina</taxon>
        <taxon>Pichiomycetes</taxon>
        <taxon>Debaryomycetaceae</taxon>
        <taxon>Kurtzmaniella</taxon>
    </lineage>
</organism>
<evidence type="ECO:0000256" key="5">
    <source>
        <dbReference type="ARBA" id="ARBA00049233"/>
    </source>
</evidence>
<reference evidence="8 9" key="1">
    <citation type="submission" date="2024-01" db="EMBL/GenBank/DDBJ databases">
        <authorList>
            <consortium name="Genoscope - CEA"/>
            <person name="William W."/>
        </authorList>
    </citation>
    <scope>NUCLEOTIDE SEQUENCE [LARGE SCALE GENOMIC DNA]</scope>
    <source>
        <strain evidence="8 9">29B2s-10</strain>
    </source>
</reference>
<evidence type="ECO:0000313" key="9">
    <source>
        <dbReference type="Proteomes" id="UP001497600"/>
    </source>
</evidence>
<gene>
    <name evidence="8" type="ORF">CAAN4_G19966</name>
</gene>
<dbReference type="InterPro" id="IPR050984">
    <property type="entry name" value="Gfo/Idh/MocA_domain"/>
</dbReference>
<dbReference type="Gene3D" id="3.30.360.10">
    <property type="entry name" value="Dihydrodipicolinate Reductase, domain 2"/>
    <property type="match status" value="1"/>
</dbReference>
<dbReference type="EC" id="1.1.1.179" evidence="3"/>
<dbReference type="InterPro" id="IPR055170">
    <property type="entry name" value="GFO_IDH_MocA-like_dom"/>
</dbReference>